<keyword evidence="5" id="KW-0411">Iron-sulfur</keyword>
<organism evidence="7 8">
    <name type="scientific">Hymenobacter koreensis</name>
    <dbReference type="NCBI Taxonomy" id="1084523"/>
    <lineage>
        <taxon>Bacteria</taxon>
        <taxon>Pseudomonadati</taxon>
        <taxon>Bacteroidota</taxon>
        <taxon>Cytophagia</taxon>
        <taxon>Cytophagales</taxon>
        <taxon>Hymenobacteraceae</taxon>
        <taxon>Hymenobacter</taxon>
    </lineage>
</organism>
<name>A0ABP8J0R7_9BACT</name>
<keyword evidence="4" id="KW-0408">Iron</keyword>
<gene>
    <name evidence="7" type="ORF">GCM10023186_23470</name>
</gene>
<comment type="cofactor">
    <cofactor evidence="1">
        <name>[4Fe-4S] cluster</name>
        <dbReference type="ChEBI" id="CHEBI:49883"/>
    </cofactor>
</comment>
<evidence type="ECO:0000313" key="8">
    <source>
        <dbReference type="Proteomes" id="UP001500454"/>
    </source>
</evidence>
<keyword evidence="3" id="KW-0479">Metal-binding</keyword>
<dbReference type="InterPro" id="IPR056488">
    <property type="entry name" value="Zn_ribbon_HMPTM"/>
</dbReference>
<accession>A0ABP8J0R7</accession>
<dbReference type="SUPFAM" id="SSF102114">
    <property type="entry name" value="Radical SAM enzymes"/>
    <property type="match status" value="1"/>
</dbReference>
<evidence type="ECO:0000256" key="3">
    <source>
        <dbReference type="ARBA" id="ARBA00022723"/>
    </source>
</evidence>
<dbReference type="Proteomes" id="UP001500454">
    <property type="component" value="Unassembled WGS sequence"/>
</dbReference>
<protein>
    <submittedName>
        <fullName evidence="7">Radical SAM protein</fullName>
    </submittedName>
</protein>
<reference evidence="8" key="1">
    <citation type="journal article" date="2019" name="Int. J. Syst. Evol. Microbiol.">
        <title>The Global Catalogue of Microorganisms (GCM) 10K type strain sequencing project: providing services to taxonomists for standard genome sequencing and annotation.</title>
        <authorList>
            <consortium name="The Broad Institute Genomics Platform"/>
            <consortium name="The Broad Institute Genome Sequencing Center for Infectious Disease"/>
            <person name="Wu L."/>
            <person name="Ma J."/>
        </authorList>
    </citation>
    <scope>NUCLEOTIDE SEQUENCE [LARGE SCALE GENOMIC DNA]</scope>
    <source>
        <strain evidence="8">JCM 17924</strain>
    </source>
</reference>
<dbReference type="SFLD" id="SFLDG01067">
    <property type="entry name" value="SPASM/twitch_domain_containing"/>
    <property type="match status" value="1"/>
</dbReference>
<dbReference type="InterPro" id="IPR007197">
    <property type="entry name" value="rSAM"/>
</dbReference>
<evidence type="ECO:0000256" key="4">
    <source>
        <dbReference type="ARBA" id="ARBA00023004"/>
    </source>
</evidence>
<dbReference type="Pfam" id="PF04055">
    <property type="entry name" value="Radical_SAM"/>
    <property type="match status" value="1"/>
</dbReference>
<evidence type="ECO:0000256" key="1">
    <source>
        <dbReference type="ARBA" id="ARBA00001966"/>
    </source>
</evidence>
<dbReference type="SFLD" id="SFLDG01100">
    <property type="entry name" value="methyltransferase_(Class_D)"/>
    <property type="match status" value="1"/>
</dbReference>
<sequence length="466" mass="53305">MPERPYTYYDFTLSLCPQCLRRVEAKIVFEDNAVYMLKRCPEHGRQKVRIASDVEYYKSIRNYVKPSEVPRRFNTATHYGCPYDCGLCADHEQHSCLTVIEITDRCNLTCPTCYAESSPTHGRHRTLEEVEAMIDVLVANEGEPDVVQISGGEPTLHPQFWEILDMCKRKPIKHLMVNTNGVRLAKDEAFVARLATYMPAFEVYLQFDSFRQLVLETMRGRDLRQVRTDALAHLNKYNLSTTLVATLQKGLNDDEVGQIIDFALKQRCVRGVTFQPTQAAGRLDHFNPETDRFSLTDVRQAILDQSPVFSAQDLLPVPCNPDALVMGYALKLDGEVFPLTRYIAPADLLQNAGNTIVYERDAGLRSHLLRLFSTANTVDTVTPELNQILCCLPLVKAPELRYENLFRVIILQFMDAWNFDVRAVKKSCVHIVSKDLKIIPFETMNIFYRDSEKLARLEELRAVPML</sequence>
<dbReference type="CDD" id="cd01335">
    <property type="entry name" value="Radical_SAM"/>
    <property type="match status" value="1"/>
</dbReference>
<dbReference type="InterPro" id="IPR058240">
    <property type="entry name" value="rSAM_sf"/>
</dbReference>
<dbReference type="SFLD" id="SFLDS00029">
    <property type="entry name" value="Radical_SAM"/>
    <property type="match status" value="1"/>
</dbReference>
<comment type="caution">
    <text evidence="7">The sequence shown here is derived from an EMBL/GenBank/DDBJ whole genome shotgun (WGS) entry which is preliminary data.</text>
</comment>
<feature type="domain" description="Radical SAM core" evidence="6">
    <location>
        <begin position="89"/>
        <end position="313"/>
    </location>
</feature>
<evidence type="ECO:0000259" key="6">
    <source>
        <dbReference type="PROSITE" id="PS51918"/>
    </source>
</evidence>
<evidence type="ECO:0000256" key="5">
    <source>
        <dbReference type="ARBA" id="ARBA00023014"/>
    </source>
</evidence>
<dbReference type="PANTHER" id="PTHR43306:SF1">
    <property type="entry name" value="7,8-DIHYDRO-6-HYDROXYMETHYLPTERIN DIMETHYLTRANSFERASE"/>
    <property type="match status" value="1"/>
</dbReference>
<dbReference type="Pfam" id="PF23545">
    <property type="entry name" value="Zn_ribbon_HMPTM"/>
    <property type="match status" value="1"/>
</dbReference>
<keyword evidence="2" id="KW-0949">S-adenosyl-L-methionine</keyword>
<proteinExistence type="predicted"/>
<dbReference type="PANTHER" id="PTHR43306">
    <property type="entry name" value="7,8-DIHYDRO-6-HYDROXYMETHYLPTERIN DIMETHYLTRANSFERASE"/>
    <property type="match status" value="1"/>
</dbReference>
<dbReference type="EMBL" id="BAABHA010000007">
    <property type="protein sequence ID" value="GAA4382819.1"/>
    <property type="molecule type" value="Genomic_DNA"/>
</dbReference>
<keyword evidence="8" id="KW-1185">Reference proteome</keyword>
<evidence type="ECO:0000313" key="7">
    <source>
        <dbReference type="EMBL" id="GAA4382819.1"/>
    </source>
</evidence>
<evidence type="ECO:0000256" key="2">
    <source>
        <dbReference type="ARBA" id="ARBA00022691"/>
    </source>
</evidence>
<dbReference type="InterPro" id="IPR013785">
    <property type="entry name" value="Aldolase_TIM"/>
</dbReference>
<dbReference type="Gene3D" id="3.20.20.70">
    <property type="entry name" value="Aldolase class I"/>
    <property type="match status" value="1"/>
</dbReference>
<dbReference type="PROSITE" id="PS51918">
    <property type="entry name" value="RADICAL_SAM"/>
    <property type="match status" value="1"/>
</dbReference>
<dbReference type="RefSeq" id="WP_345224402.1">
    <property type="nucleotide sequence ID" value="NZ_BAABHA010000007.1"/>
</dbReference>
<dbReference type="InterPro" id="IPR034474">
    <property type="entry name" value="Methyltransferase_Class_D"/>
</dbReference>